<dbReference type="EMBL" id="MAEL01000017">
    <property type="protein sequence ID" value="KAF1305346.1"/>
    <property type="molecule type" value="Genomic_DNA"/>
</dbReference>
<accession>A0ABQ6Z1I4</accession>
<dbReference type="Proteomes" id="UP000782705">
    <property type="component" value="Unassembled WGS sequence"/>
</dbReference>
<gene>
    <name evidence="1" type="ORF">BAU17_13265</name>
</gene>
<comment type="caution">
    <text evidence="1">The sequence shown here is derived from an EMBL/GenBank/DDBJ whole genome shotgun (WGS) entry which is preliminary data.</text>
</comment>
<organism evidence="1 2">
    <name type="scientific">Candidatus Enterococcus willemsii</name>
    <dbReference type="NCBI Taxonomy" id="1857215"/>
    <lineage>
        <taxon>Bacteria</taxon>
        <taxon>Bacillati</taxon>
        <taxon>Bacillota</taxon>
        <taxon>Bacilli</taxon>
        <taxon>Lactobacillales</taxon>
        <taxon>Enterococcaceae</taxon>
        <taxon>Enterococcus</taxon>
    </lineage>
</organism>
<reference evidence="1 2" key="1">
    <citation type="submission" date="2016-06" db="EMBL/GenBank/DDBJ databases">
        <title>Four novel species of enterococci isolated from chicken manure.</title>
        <authorList>
            <person name="Van Tyne D."/>
        </authorList>
    </citation>
    <scope>NUCLEOTIDE SEQUENCE [LARGE SCALE GENOMIC DNA]</scope>
    <source>
        <strain evidence="1 2">CU12B</strain>
    </source>
</reference>
<protein>
    <submittedName>
        <fullName evidence="1">Uncharacterized protein</fullName>
    </submittedName>
</protein>
<name>A0ABQ6Z1I4_9ENTE</name>
<sequence length="266" mass="31660">MDREKKHHRRIPPEQLAYRPQLEDLPAFHVANEQSAVDILELSKRIRLSASADFFEEIYAIIPVVWPTRTVSCIVYRTTVLLVEKEPFQIIKQLLETLEYLNFTIYKRTLERLLHAKQRLTPVGTKNFSLFPTGGALRADTCWINPGRIYALHTRHMDTIICLDNLFTVRNSRNKKSIRKNMEKAFLTHALMKREHDYNTPKLNISLLEYLGVTSSYETREVLKKFQFQHIPNYQHAFLKLYREVQQEQIIKETRRQLTKEWNIEY</sequence>
<dbReference type="RefSeq" id="WP_161901303.1">
    <property type="nucleotide sequence ID" value="NZ_MAEL01000017.1"/>
</dbReference>
<evidence type="ECO:0000313" key="2">
    <source>
        <dbReference type="Proteomes" id="UP000782705"/>
    </source>
</evidence>
<evidence type="ECO:0000313" key="1">
    <source>
        <dbReference type="EMBL" id="KAF1305346.1"/>
    </source>
</evidence>
<keyword evidence="2" id="KW-1185">Reference proteome</keyword>
<proteinExistence type="predicted"/>